<feature type="domain" description="PAS" evidence="11">
    <location>
        <begin position="362"/>
        <end position="417"/>
    </location>
</feature>
<protein>
    <submittedName>
        <fullName evidence="13">CLUMA_CG017896, isoform A</fullName>
    </submittedName>
</protein>
<comment type="subcellular location">
    <subcellularLocation>
        <location evidence="1">Nucleus</location>
    </subcellularLocation>
</comment>
<dbReference type="InterPro" id="IPR013767">
    <property type="entry name" value="PAS_fold"/>
</dbReference>
<evidence type="ECO:0000256" key="5">
    <source>
        <dbReference type="ARBA" id="ARBA00022902"/>
    </source>
</evidence>
<dbReference type="OrthoDB" id="6021714at2759"/>
<dbReference type="GO" id="GO:0000981">
    <property type="term" value="F:DNA-binding transcription factor activity, RNA polymerase II-specific"/>
    <property type="evidence" value="ECO:0007669"/>
    <property type="project" value="TreeGrafter"/>
</dbReference>
<evidence type="ECO:0000256" key="1">
    <source>
        <dbReference type="ARBA" id="ARBA00004123"/>
    </source>
</evidence>
<dbReference type="SMART" id="SM00086">
    <property type="entry name" value="PAC"/>
    <property type="match status" value="1"/>
</dbReference>
<keyword evidence="3" id="KW-0677">Repeat</keyword>
<dbReference type="InterPro" id="IPR011598">
    <property type="entry name" value="bHLH_dom"/>
</dbReference>
<evidence type="ECO:0000313" key="14">
    <source>
        <dbReference type="Proteomes" id="UP000183832"/>
    </source>
</evidence>
<evidence type="ECO:0000256" key="7">
    <source>
        <dbReference type="ARBA" id="ARBA00023125"/>
    </source>
</evidence>
<proteinExistence type="predicted"/>
<dbReference type="EMBL" id="CVRI01000063">
    <property type="protein sequence ID" value="CRL04843.1"/>
    <property type="molecule type" value="Genomic_DNA"/>
</dbReference>
<dbReference type="AlphaFoldDB" id="A0A1J1IX43"/>
<dbReference type="PROSITE" id="PS50888">
    <property type="entry name" value="BHLH"/>
    <property type="match status" value="1"/>
</dbReference>
<dbReference type="Pfam" id="PF00989">
    <property type="entry name" value="PAS"/>
    <property type="match status" value="1"/>
</dbReference>
<dbReference type="SMART" id="SM00353">
    <property type="entry name" value="HLH"/>
    <property type="match status" value="1"/>
</dbReference>
<evidence type="ECO:0000256" key="2">
    <source>
        <dbReference type="ARBA" id="ARBA00022473"/>
    </source>
</evidence>
<dbReference type="Gene3D" id="4.10.280.10">
    <property type="entry name" value="Helix-loop-helix DNA-binding domain"/>
    <property type="match status" value="1"/>
</dbReference>
<dbReference type="CDD" id="cd19740">
    <property type="entry name" value="bHLH-PAS_dSIM_like"/>
    <property type="match status" value="1"/>
</dbReference>
<evidence type="ECO:0000256" key="3">
    <source>
        <dbReference type="ARBA" id="ARBA00022737"/>
    </source>
</evidence>
<keyword evidence="14" id="KW-1185">Reference proteome</keyword>
<feature type="compositionally biased region" description="Low complexity" evidence="10">
    <location>
        <begin position="227"/>
        <end position="251"/>
    </location>
</feature>
<dbReference type="Gene3D" id="3.30.450.20">
    <property type="entry name" value="PAS domain"/>
    <property type="match status" value="2"/>
</dbReference>
<evidence type="ECO:0000259" key="11">
    <source>
        <dbReference type="PROSITE" id="PS50112"/>
    </source>
</evidence>
<feature type="domain" description="PAS" evidence="11">
    <location>
        <begin position="101"/>
        <end position="173"/>
    </location>
</feature>
<dbReference type="FunFam" id="3.30.450.20:FF:000047">
    <property type="entry name" value="SIM bHLH transcription factor 2"/>
    <property type="match status" value="1"/>
</dbReference>
<dbReference type="GO" id="GO:0005634">
    <property type="term" value="C:nucleus"/>
    <property type="evidence" value="ECO:0007669"/>
    <property type="project" value="UniProtKB-SubCell"/>
</dbReference>
<dbReference type="InterPro" id="IPR013655">
    <property type="entry name" value="PAS_fold_3"/>
</dbReference>
<evidence type="ECO:0000256" key="8">
    <source>
        <dbReference type="ARBA" id="ARBA00023163"/>
    </source>
</evidence>
<keyword evidence="6" id="KW-0805">Transcription regulation</keyword>
<accession>A0A1J1IX43</accession>
<keyword evidence="4" id="KW-0221">Differentiation</keyword>
<dbReference type="STRING" id="568069.A0A1J1IX43"/>
<dbReference type="InterPro" id="IPR035965">
    <property type="entry name" value="PAS-like_dom_sf"/>
</dbReference>
<dbReference type="CDD" id="cd00130">
    <property type="entry name" value="PAS"/>
    <property type="match status" value="2"/>
</dbReference>
<keyword evidence="8" id="KW-0804">Transcription</keyword>
<dbReference type="Pfam" id="PF23171">
    <property type="entry name" value="bHLH_HIF1A"/>
    <property type="match status" value="1"/>
</dbReference>
<dbReference type="GO" id="GO:0046983">
    <property type="term" value="F:protein dimerization activity"/>
    <property type="evidence" value="ECO:0007669"/>
    <property type="project" value="InterPro"/>
</dbReference>
<evidence type="ECO:0000259" key="12">
    <source>
        <dbReference type="PROSITE" id="PS50888"/>
    </source>
</evidence>
<dbReference type="SMART" id="SM00091">
    <property type="entry name" value="PAS"/>
    <property type="match status" value="2"/>
</dbReference>
<gene>
    <name evidence="13" type="primary">putative Protein single-minded</name>
    <name evidence="13" type="ORF">CLUMA_CG017896</name>
</gene>
<feature type="domain" description="BHLH" evidence="12">
    <location>
        <begin position="23"/>
        <end position="76"/>
    </location>
</feature>
<feature type="region of interest" description="Disordered" evidence="10">
    <location>
        <begin position="227"/>
        <end position="274"/>
    </location>
</feature>
<evidence type="ECO:0000256" key="9">
    <source>
        <dbReference type="ARBA" id="ARBA00023242"/>
    </source>
</evidence>
<sequence>MKIIRKPLTDRNQNLTGLSARCAMKEKSKNAARSRREKENAEFLELAKLLPLPSAITSQLDKASIIRLTTSYLKMRQVFPDGLGEAWGSQHIPSNPRELAIKELGSHLLQTLDGFIFVVAPDGKIMYISETASVHLGLSQVELTGNSIYEYIHNFDQDEMVAVLSLQQNMFGHQTPLTNGMMHAPQMESVSPVHLETATPPLVASSTVPNTVIPPVPNPQINVNNFTNQPIHSPSTPTHHTFPQHHQQQQQHHLHHHHHHHHNHHHSHHLPRHQETQTIEIERTFFLRMKCVLAKRNAGLTTSGYKVIHCSGYLKARVYHDSNYNGEGNGPTFIQNLGLVAVGHSLPPSAITEIKLHQNMFMFRASMDLKLIFLDARVSQLTGYEPQDLIEKTLYQYIHASDVLPMRYAHQILMYKGQVTTKYYRFMTKSGGWTWVQSYATVVQNSRSSRPLCIVSVNYVLSQKEAKDLLLNEVQGTINRPATELSSTPSRTPIISTPTQNPVYQNVQSHQTSLPVNHQLHHKEIQSFQHLNNNNNMHISHNESQLHHQHHVTNDYDQYNPYVHQTMSNHQQPMTTSHHHHEEFNDTDQYYNYFMDNSTGLPTQTESNLLRPYSATSNSCSSSSSEEQQHQHLFNNHHIQQNPNHQQQHFENDYTFTFPTFPSMNDSSNTSLYNNDFKASTNAHYTSVIVDNTNNQNYLTNEFVH</sequence>
<dbReference type="PANTHER" id="PTHR23043">
    <property type="entry name" value="HYPOXIA-INDUCIBLE FACTOR 1 ALPHA"/>
    <property type="match status" value="1"/>
</dbReference>
<name>A0A1J1IX43_9DIPT</name>
<keyword evidence="2" id="KW-0217">Developmental protein</keyword>
<dbReference type="SUPFAM" id="SSF47459">
    <property type="entry name" value="HLH, helix-loop-helix DNA-binding domain"/>
    <property type="match status" value="1"/>
</dbReference>
<keyword evidence="7" id="KW-0238">DNA-binding</keyword>
<dbReference type="Pfam" id="PF08447">
    <property type="entry name" value="PAS_3"/>
    <property type="match status" value="1"/>
</dbReference>
<keyword evidence="9" id="KW-0539">Nucleus</keyword>
<dbReference type="InterPro" id="IPR000014">
    <property type="entry name" value="PAS"/>
</dbReference>
<evidence type="ECO:0000313" key="13">
    <source>
        <dbReference type="EMBL" id="CRL04843.1"/>
    </source>
</evidence>
<keyword evidence="5" id="KW-0524">Neurogenesis</keyword>
<dbReference type="Proteomes" id="UP000183832">
    <property type="component" value="Unassembled WGS sequence"/>
</dbReference>
<evidence type="ECO:0000256" key="6">
    <source>
        <dbReference type="ARBA" id="ARBA00023015"/>
    </source>
</evidence>
<dbReference type="GO" id="GO:0045944">
    <property type="term" value="P:positive regulation of transcription by RNA polymerase II"/>
    <property type="evidence" value="ECO:0007669"/>
    <property type="project" value="UniProtKB-ARBA"/>
</dbReference>
<dbReference type="InterPro" id="IPR001610">
    <property type="entry name" value="PAC"/>
</dbReference>
<dbReference type="FunFam" id="4.10.280.10:FF:000007">
    <property type="entry name" value="single-minded homolog 1 isoform X1"/>
    <property type="match status" value="1"/>
</dbReference>
<dbReference type="GO" id="GO:0007399">
    <property type="term" value="P:nervous system development"/>
    <property type="evidence" value="ECO:0007669"/>
    <property type="project" value="UniProtKB-KW"/>
</dbReference>
<dbReference type="SUPFAM" id="SSF55785">
    <property type="entry name" value="PYP-like sensor domain (PAS domain)"/>
    <property type="match status" value="2"/>
</dbReference>
<dbReference type="GO" id="GO:0000977">
    <property type="term" value="F:RNA polymerase II transcription regulatory region sequence-specific DNA binding"/>
    <property type="evidence" value="ECO:0007669"/>
    <property type="project" value="TreeGrafter"/>
</dbReference>
<evidence type="ECO:0000256" key="4">
    <source>
        <dbReference type="ARBA" id="ARBA00022782"/>
    </source>
</evidence>
<dbReference type="PANTHER" id="PTHR23043:SF36">
    <property type="entry name" value="PROTEIN SINGLE-MINDED"/>
    <property type="match status" value="1"/>
</dbReference>
<dbReference type="InterPro" id="IPR036638">
    <property type="entry name" value="HLH_DNA-bd_sf"/>
</dbReference>
<feature type="compositionally biased region" description="Basic residues" evidence="10">
    <location>
        <begin position="252"/>
        <end position="271"/>
    </location>
</feature>
<dbReference type="GO" id="GO:0045165">
    <property type="term" value="P:cell fate commitment"/>
    <property type="evidence" value="ECO:0007669"/>
    <property type="project" value="UniProtKB-ARBA"/>
</dbReference>
<reference evidence="13 14" key="1">
    <citation type="submission" date="2015-04" db="EMBL/GenBank/DDBJ databases">
        <authorList>
            <person name="Syromyatnikov M.Y."/>
            <person name="Popov V.N."/>
        </authorList>
    </citation>
    <scope>NUCLEOTIDE SEQUENCE [LARGE SCALE GENOMIC DNA]</scope>
</reference>
<evidence type="ECO:0000256" key="10">
    <source>
        <dbReference type="SAM" id="MobiDB-lite"/>
    </source>
</evidence>
<dbReference type="PROSITE" id="PS50112">
    <property type="entry name" value="PAS"/>
    <property type="match status" value="2"/>
</dbReference>
<organism evidence="13 14">
    <name type="scientific">Clunio marinus</name>
    <dbReference type="NCBI Taxonomy" id="568069"/>
    <lineage>
        <taxon>Eukaryota</taxon>
        <taxon>Metazoa</taxon>
        <taxon>Ecdysozoa</taxon>
        <taxon>Arthropoda</taxon>
        <taxon>Hexapoda</taxon>
        <taxon>Insecta</taxon>
        <taxon>Pterygota</taxon>
        <taxon>Neoptera</taxon>
        <taxon>Endopterygota</taxon>
        <taxon>Diptera</taxon>
        <taxon>Nematocera</taxon>
        <taxon>Chironomoidea</taxon>
        <taxon>Chironomidae</taxon>
        <taxon>Clunio</taxon>
    </lineage>
</organism>